<keyword evidence="2" id="KW-1185">Reference proteome</keyword>
<gene>
    <name evidence="1" type="ORF">WJU16_19510</name>
</gene>
<evidence type="ECO:0000313" key="1">
    <source>
        <dbReference type="EMBL" id="WZN40159.1"/>
    </source>
</evidence>
<dbReference type="RefSeq" id="WP_341835090.1">
    <property type="nucleotide sequence ID" value="NZ_CP149822.1"/>
</dbReference>
<reference evidence="2" key="1">
    <citation type="submission" date="2024-03" db="EMBL/GenBank/DDBJ databases">
        <title>Chitinophaga horti sp. nov., isolated from garden soil.</title>
        <authorList>
            <person name="Lee D.S."/>
            <person name="Han D.M."/>
            <person name="Baek J.H."/>
            <person name="Choi D.G."/>
            <person name="Jeon J.H."/>
            <person name="Jeon C.O."/>
        </authorList>
    </citation>
    <scope>NUCLEOTIDE SEQUENCE [LARGE SCALE GENOMIC DNA]</scope>
    <source>
        <strain evidence="2">GPA1</strain>
    </source>
</reference>
<dbReference type="EMBL" id="CP149822">
    <property type="protein sequence ID" value="WZN40159.1"/>
    <property type="molecule type" value="Genomic_DNA"/>
</dbReference>
<organism evidence="1 2">
    <name type="scientific">Chitinophaga pollutisoli</name>
    <dbReference type="NCBI Taxonomy" id="3133966"/>
    <lineage>
        <taxon>Bacteria</taxon>
        <taxon>Pseudomonadati</taxon>
        <taxon>Bacteroidota</taxon>
        <taxon>Chitinophagia</taxon>
        <taxon>Chitinophagales</taxon>
        <taxon>Chitinophagaceae</taxon>
        <taxon>Chitinophaga</taxon>
    </lineage>
</organism>
<sequence>MGVMLFKWCLPALMAAVHPFYMSVTEIRYNNPQKTLEISVRIFSDDLENVLKKESKQPLDIIHPKNRAAADSLVAQYLRRHLSLQADGKPLQIRYLGYEISEDATWCFLECAPLAPFKKLDLRNDVLYAEHDTQSHMIHVIVNGRRQSTKLDNPSPSATFNF</sequence>
<protein>
    <submittedName>
        <fullName evidence="1">DUF6702 family protein</fullName>
    </submittedName>
</protein>
<dbReference type="Proteomes" id="UP001485459">
    <property type="component" value="Chromosome"/>
</dbReference>
<accession>A0ABZ2YML7</accession>
<proteinExistence type="predicted"/>
<name>A0ABZ2YML7_9BACT</name>
<dbReference type="Pfam" id="PF20420">
    <property type="entry name" value="DUF6702"/>
    <property type="match status" value="1"/>
</dbReference>
<evidence type="ECO:0000313" key="2">
    <source>
        <dbReference type="Proteomes" id="UP001485459"/>
    </source>
</evidence>
<dbReference type="InterPro" id="IPR046525">
    <property type="entry name" value="DUF6702"/>
</dbReference>